<feature type="domain" description="Tyr recombinase" evidence="3">
    <location>
        <begin position="1"/>
        <end position="212"/>
    </location>
</feature>
<dbReference type="InterPro" id="IPR002104">
    <property type="entry name" value="Integrase_catalytic"/>
</dbReference>
<dbReference type="Pfam" id="PF00589">
    <property type="entry name" value="Phage_integrase"/>
    <property type="match status" value="1"/>
</dbReference>
<dbReference type="Gene3D" id="1.10.443.10">
    <property type="entry name" value="Intergrase catalytic core"/>
    <property type="match status" value="1"/>
</dbReference>
<dbReference type="InterPro" id="IPR013762">
    <property type="entry name" value="Integrase-like_cat_sf"/>
</dbReference>
<accession>A0ABN1DFI7</accession>
<dbReference type="Proteomes" id="UP001501576">
    <property type="component" value="Unassembled WGS sequence"/>
</dbReference>
<sequence>MPNDPSVSRRIRCGIGLSVDDIDVDAGVLHVRRQLKKVHNRLVFALPKGEKERDVPLLQHLAKRLQAHLDEFPARPVTLPWGNPDEPESDRETEERAPQTHKLVVTAAWGGPVRRDSWNERYWKSALVSAGIIPVHPESHPTAKRRQVLKFVPSREHGFHALRHTFASVMLDARENPVAVSSWLGHADASITLRIYGHMLPAADGRGRDAMDAWFEADS</sequence>
<gene>
    <name evidence="4" type="ORF">GCM10010390_50050</name>
</gene>
<comment type="caution">
    <text evidence="4">The sequence shown here is derived from an EMBL/GenBank/DDBJ whole genome shotgun (WGS) entry which is preliminary data.</text>
</comment>
<protein>
    <recommendedName>
        <fullName evidence="3">Tyr recombinase domain-containing protein</fullName>
    </recommendedName>
</protein>
<feature type="region of interest" description="Disordered" evidence="2">
    <location>
        <begin position="76"/>
        <end position="98"/>
    </location>
</feature>
<proteinExistence type="predicted"/>
<dbReference type="InterPro" id="IPR011010">
    <property type="entry name" value="DNA_brk_join_enz"/>
</dbReference>
<organism evidence="4 5">
    <name type="scientific">Streptomyces mordarskii</name>
    <dbReference type="NCBI Taxonomy" id="1226758"/>
    <lineage>
        <taxon>Bacteria</taxon>
        <taxon>Bacillati</taxon>
        <taxon>Actinomycetota</taxon>
        <taxon>Actinomycetes</taxon>
        <taxon>Kitasatosporales</taxon>
        <taxon>Streptomycetaceae</taxon>
        <taxon>Streptomyces</taxon>
    </lineage>
</organism>
<evidence type="ECO:0000259" key="3">
    <source>
        <dbReference type="PROSITE" id="PS51898"/>
    </source>
</evidence>
<dbReference type="EMBL" id="BAAABZ010000049">
    <property type="protein sequence ID" value="GAA0542033.1"/>
    <property type="molecule type" value="Genomic_DNA"/>
</dbReference>
<keyword evidence="5" id="KW-1185">Reference proteome</keyword>
<keyword evidence="1" id="KW-0233">DNA recombination</keyword>
<evidence type="ECO:0000256" key="2">
    <source>
        <dbReference type="SAM" id="MobiDB-lite"/>
    </source>
</evidence>
<evidence type="ECO:0000313" key="4">
    <source>
        <dbReference type="EMBL" id="GAA0542033.1"/>
    </source>
</evidence>
<reference evidence="4 5" key="1">
    <citation type="journal article" date="2019" name="Int. J. Syst. Evol. Microbiol.">
        <title>The Global Catalogue of Microorganisms (GCM) 10K type strain sequencing project: providing services to taxonomists for standard genome sequencing and annotation.</title>
        <authorList>
            <consortium name="The Broad Institute Genomics Platform"/>
            <consortium name="The Broad Institute Genome Sequencing Center for Infectious Disease"/>
            <person name="Wu L."/>
            <person name="Ma J."/>
        </authorList>
    </citation>
    <scope>NUCLEOTIDE SEQUENCE [LARGE SCALE GENOMIC DNA]</scope>
    <source>
        <strain evidence="4 5">JCM 5052</strain>
    </source>
</reference>
<name>A0ABN1DFI7_9ACTN</name>
<evidence type="ECO:0000313" key="5">
    <source>
        <dbReference type="Proteomes" id="UP001501576"/>
    </source>
</evidence>
<evidence type="ECO:0000256" key="1">
    <source>
        <dbReference type="ARBA" id="ARBA00023172"/>
    </source>
</evidence>
<dbReference type="PROSITE" id="PS51898">
    <property type="entry name" value="TYR_RECOMBINASE"/>
    <property type="match status" value="1"/>
</dbReference>
<dbReference type="SUPFAM" id="SSF56349">
    <property type="entry name" value="DNA breaking-rejoining enzymes"/>
    <property type="match status" value="1"/>
</dbReference>